<dbReference type="Proteomes" id="UP001597045">
    <property type="component" value="Unassembled WGS sequence"/>
</dbReference>
<protein>
    <submittedName>
        <fullName evidence="6">Oligosaccharide flippase family protein</fullName>
    </submittedName>
</protein>
<keyword evidence="3 5" id="KW-1133">Transmembrane helix</keyword>
<feature type="non-terminal residue" evidence="6">
    <location>
        <position position="92"/>
    </location>
</feature>
<dbReference type="InterPro" id="IPR002797">
    <property type="entry name" value="Polysacc_synth"/>
</dbReference>
<name>A0ABW3MMG8_9PSEU</name>
<keyword evidence="7" id="KW-1185">Reference proteome</keyword>
<keyword evidence="2 5" id="KW-0812">Transmembrane</keyword>
<feature type="transmembrane region" description="Helical" evidence="5">
    <location>
        <begin position="70"/>
        <end position="90"/>
    </location>
</feature>
<evidence type="ECO:0000256" key="5">
    <source>
        <dbReference type="SAM" id="Phobius"/>
    </source>
</evidence>
<evidence type="ECO:0000256" key="3">
    <source>
        <dbReference type="ARBA" id="ARBA00022989"/>
    </source>
</evidence>
<comment type="caution">
    <text evidence="6">The sequence shown here is derived from an EMBL/GenBank/DDBJ whole genome shotgun (WGS) entry which is preliminary data.</text>
</comment>
<evidence type="ECO:0000256" key="4">
    <source>
        <dbReference type="ARBA" id="ARBA00023136"/>
    </source>
</evidence>
<keyword evidence="4 5" id="KW-0472">Membrane</keyword>
<evidence type="ECO:0000313" key="7">
    <source>
        <dbReference type="Proteomes" id="UP001597045"/>
    </source>
</evidence>
<dbReference type="Pfam" id="PF01943">
    <property type="entry name" value="Polysacc_synt"/>
    <property type="match status" value="1"/>
</dbReference>
<gene>
    <name evidence="6" type="ORF">ACFQ1S_35475</name>
</gene>
<proteinExistence type="predicted"/>
<comment type="subcellular location">
    <subcellularLocation>
        <location evidence="1">Membrane</location>
        <topology evidence="1">Multi-pass membrane protein</topology>
    </subcellularLocation>
</comment>
<evidence type="ECO:0000313" key="6">
    <source>
        <dbReference type="EMBL" id="MFD1050454.1"/>
    </source>
</evidence>
<sequence>MSALPLAIVTLGVATRYLGEHEYGVMITAIVFVGLFETLTSQGIGTVIVRRVSGAAKSSLARLVGIDLTLSLVYAVPLALLAAGIGIVTYRD</sequence>
<evidence type="ECO:0000256" key="1">
    <source>
        <dbReference type="ARBA" id="ARBA00004141"/>
    </source>
</evidence>
<organism evidence="6 7">
    <name type="scientific">Kibdelosporangium lantanae</name>
    <dbReference type="NCBI Taxonomy" id="1497396"/>
    <lineage>
        <taxon>Bacteria</taxon>
        <taxon>Bacillati</taxon>
        <taxon>Actinomycetota</taxon>
        <taxon>Actinomycetes</taxon>
        <taxon>Pseudonocardiales</taxon>
        <taxon>Pseudonocardiaceae</taxon>
        <taxon>Kibdelosporangium</taxon>
    </lineage>
</organism>
<reference evidence="7" key="1">
    <citation type="journal article" date="2019" name="Int. J. Syst. Evol. Microbiol.">
        <title>The Global Catalogue of Microorganisms (GCM) 10K type strain sequencing project: providing services to taxonomists for standard genome sequencing and annotation.</title>
        <authorList>
            <consortium name="The Broad Institute Genomics Platform"/>
            <consortium name="The Broad Institute Genome Sequencing Center for Infectious Disease"/>
            <person name="Wu L."/>
            <person name="Ma J."/>
        </authorList>
    </citation>
    <scope>NUCLEOTIDE SEQUENCE [LARGE SCALE GENOMIC DNA]</scope>
    <source>
        <strain evidence="7">JCM 31486</strain>
    </source>
</reference>
<evidence type="ECO:0000256" key="2">
    <source>
        <dbReference type="ARBA" id="ARBA00022692"/>
    </source>
</evidence>
<accession>A0ABW3MMG8</accession>
<dbReference type="EMBL" id="JBHTIS010002850">
    <property type="protein sequence ID" value="MFD1050454.1"/>
    <property type="molecule type" value="Genomic_DNA"/>
</dbReference>
<feature type="transmembrane region" description="Helical" evidence="5">
    <location>
        <begin position="26"/>
        <end position="49"/>
    </location>
</feature>